<feature type="domain" description="N-acetyltransferase" evidence="6">
    <location>
        <begin position="1"/>
        <end position="163"/>
    </location>
</feature>
<protein>
    <submittedName>
        <fullName evidence="7">GNAT family N-acetyltransferase</fullName>
    </submittedName>
</protein>
<evidence type="ECO:0000259" key="6">
    <source>
        <dbReference type="PROSITE" id="PS51186"/>
    </source>
</evidence>
<evidence type="ECO:0000256" key="4">
    <source>
        <dbReference type="ARBA" id="ARBA00023315"/>
    </source>
</evidence>
<keyword evidence="3 7" id="KW-0808">Transferase</keyword>
<dbReference type="Proteomes" id="UP000285710">
    <property type="component" value="Unassembled WGS sequence"/>
</dbReference>
<dbReference type="Pfam" id="PF00583">
    <property type="entry name" value="Acetyltransf_1"/>
    <property type="match status" value="1"/>
</dbReference>
<dbReference type="InterPro" id="IPR016181">
    <property type="entry name" value="Acyl_CoA_acyltransferase"/>
</dbReference>
<sequence length="169" mass="18519">MIEVGDKLTGLSLGDEAFTPLKIFVQRHAKVYAEQMLAKSYGVFAGTKIVGYVTLVCGQIEVEGGEPAPDVGDAHFDYKHYPAVKIARLAVDRRYRGNGLGRHLVDFSLGLARDTIASAVGCRFVVLDAKRQSVAFYEKNGFRLIDTETNKARPEPVMFLDLKGTPVAV</sequence>
<proteinExistence type="predicted"/>
<keyword evidence="2" id="KW-1277">Toxin-antitoxin system</keyword>
<comment type="caution">
    <text evidence="7">The sequence shown here is derived from an EMBL/GenBank/DDBJ whole genome shotgun (WGS) entry which is preliminary data.</text>
</comment>
<dbReference type="PANTHER" id="PTHR36449:SF1">
    <property type="entry name" value="ACETYLTRANSFERASE"/>
    <property type="match status" value="1"/>
</dbReference>
<evidence type="ECO:0000313" key="7">
    <source>
        <dbReference type="EMBL" id="RWR08490.1"/>
    </source>
</evidence>
<dbReference type="EMBL" id="SAUW01000017">
    <property type="protein sequence ID" value="RWR08490.1"/>
    <property type="molecule type" value="Genomic_DNA"/>
</dbReference>
<evidence type="ECO:0000313" key="8">
    <source>
        <dbReference type="Proteomes" id="UP000285710"/>
    </source>
</evidence>
<dbReference type="SUPFAM" id="SSF55729">
    <property type="entry name" value="Acyl-CoA N-acyltransferases (Nat)"/>
    <property type="match status" value="1"/>
</dbReference>
<comment type="catalytic activity">
    <reaction evidence="5">
        <text>glycyl-tRNA(Gly) + acetyl-CoA = N-acetylglycyl-tRNA(Gly) + CoA + H(+)</text>
        <dbReference type="Rhea" id="RHEA:81867"/>
        <dbReference type="Rhea" id="RHEA-COMP:9683"/>
        <dbReference type="Rhea" id="RHEA-COMP:19766"/>
        <dbReference type="ChEBI" id="CHEBI:15378"/>
        <dbReference type="ChEBI" id="CHEBI:57287"/>
        <dbReference type="ChEBI" id="CHEBI:57288"/>
        <dbReference type="ChEBI" id="CHEBI:78522"/>
        <dbReference type="ChEBI" id="CHEBI:232036"/>
    </reaction>
</comment>
<dbReference type="PANTHER" id="PTHR36449">
    <property type="entry name" value="ACETYLTRANSFERASE-RELATED"/>
    <property type="match status" value="1"/>
</dbReference>
<organism evidence="7 8">
    <name type="scientific">Paenirhodobacter populi</name>
    <dbReference type="NCBI Taxonomy" id="2306993"/>
    <lineage>
        <taxon>Bacteria</taxon>
        <taxon>Pseudomonadati</taxon>
        <taxon>Pseudomonadota</taxon>
        <taxon>Alphaproteobacteria</taxon>
        <taxon>Rhodobacterales</taxon>
        <taxon>Rhodobacter group</taxon>
        <taxon>Paenirhodobacter</taxon>
    </lineage>
</organism>
<dbReference type="RefSeq" id="WP_128270350.1">
    <property type="nucleotide sequence ID" value="NZ_SAUW01000017.1"/>
</dbReference>
<keyword evidence="4" id="KW-0012">Acyltransferase</keyword>
<dbReference type="Gene3D" id="3.40.630.30">
    <property type="match status" value="1"/>
</dbReference>
<keyword evidence="1" id="KW-0678">Repressor</keyword>
<evidence type="ECO:0000256" key="1">
    <source>
        <dbReference type="ARBA" id="ARBA00022491"/>
    </source>
</evidence>
<name>A0A443IQN4_9RHOB</name>
<gene>
    <name evidence="7" type="ORF">D2T33_15455</name>
</gene>
<dbReference type="AlphaFoldDB" id="A0A443IQN4"/>
<dbReference type="PROSITE" id="PS51186">
    <property type="entry name" value="GNAT"/>
    <property type="match status" value="1"/>
</dbReference>
<accession>A0A443IQN4</accession>
<keyword evidence="8" id="KW-1185">Reference proteome</keyword>
<evidence type="ECO:0000256" key="2">
    <source>
        <dbReference type="ARBA" id="ARBA00022649"/>
    </source>
</evidence>
<evidence type="ECO:0000256" key="3">
    <source>
        <dbReference type="ARBA" id="ARBA00022679"/>
    </source>
</evidence>
<reference evidence="7 8" key="2">
    <citation type="submission" date="2019-01" db="EMBL/GenBank/DDBJ databases">
        <authorList>
            <person name="Li Y."/>
        </authorList>
    </citation>
    <scope>NUCLEOTIDE SEQUENCE [LARGE SCALE GENOMIC DNA]</scope>
    <source>
        <strain evidence="7 8">2D-5</strain>
    </source>
</reference>
<dbReference type="InterPro" id="IPR000182">
    <property type="entry name" value="GNAT_dom"/>
</dbReference>
<evidence type="ECO:0000256" key="5">
    <source>
        <dbReference type="ARBA" id="ARBA00049880"/>
    </source>
</evidence>
<dbReference type="GO" id="GO:0016747">
    <property type="term" value="F:acyltransferase activity, transferring groups other than amino-acyl groups"/>
    <property type="evidence" value="ECO:0007669"/>
    <property type="project" value="InterPro"/>
</dbReference>
<dbReference type="CDD" id="cd04301">
    <property type="entry name" value="NAT_SF"/>
    <property type="match status" value="1"/>
</dbReference>
<reference evidence="7 8" key="1">
    <citation type="submission" date="2019-01" db="EMBL/GenBank/DDBJ databases">
        <title>Sinorhodobacter populi sp. nov. isolated from the symptomatic bark tissue of Populus euramericana canker.</title>
        <authorList>
            <person name="Xu G."/>
        </authorList>
    </citation>
    <scope>NUCLEOTIDE SEQUENCE [LARGE SCALE GENOMIC DNA]</scope>
    <source>
        <strain evidence="7 8">2D-5</strain>
    </source>
</reference>